<evidence type="ECO:0000313" key="1">
    <source>
        <dbReference type="EMBL" id="EXM38533.1"/>
    </source>
</evidence>
<protein>
    <submittedName>
        <fullName evidence="1">Uncharacterized protein</fullName>
    </submittedName>
</protein>
<dbReference type="PATRIC" id="fig|1341156.4.peg.2551"/>
<reference evidence="1 2" key="1">
    <citation type="submission" date="2013-06" db="EMBL/GenBank/DDBJ databases">
        <title>Rumen cellulosomics: divergent fiber-degrading strategies revealed by comparative genome-wide analysis of six Ruminococcal strains.</title>
        <authorList>
            <person name="Dassa B."/>
            <person name="Borovok I."/>
            <person name="Lamed R."/>
            <person name="Flint H."/>
            <person name="Yeoman C.J."/>
            <person name="White B."/>
            <person name="Bayer E.A."/>
        </authorList>
    </citation>
    <scope>NUCLEOTIDE SEQUENCE [LARGE SCALE GENOMIC DNA]</scope>
    <source>
        <strain evidence="1 2">SY3</strain>
    </source>
</reference>
<comment type="caution">
    <text evidence="1">The sequence shown here is derived from an EMBL/GenBank/DDBJ whole genome shotgun (WGS) entry which is preliminary data.</text>
</comment>
<accession>A0A011VVF0</accession>
<sequence>MISYGYQEHITMFTSEEGKQFIRRIMAASEDKVRLVEFGWVAKEKCSLPLNVGDKVFCLNGSHEVTAIPETEDGFSFRTCKEFTIESGTKIPLVVEGIRLNFTRILDNSDTCEVESPIFKQMTAFLDEVGYNYSNNVIADIVSKAYSAKEKLREKFRKSEFWNEDLQALIVPDFKFTSEPNYDDVSTWINQIFRHSNISYPDSVLRIAKNAVNNHLYKNHVYLNDYDAYALEQGIGDYKYSHGAKVTKFLRGIFDGLNLGENNSDYERHFAMLADSASPKEHKRLLVISLNVMDFLTMSEGNSWKSCHNIRERGCYHGGCLSYALDEVTAILYTLPADTDISNGELWKIPKINRQLFMFGDSYVVESRLYPNCEALHIRKAHHEIVNKIYTKIMEKRFNPVKGSYERITQNIYDHVETCGLHYPDYNYNCYYITALISDDYKNEKLTIGHDVPDIVTGGINQHHDSMTTEGGSSGGNSVWFEDASHGYAITDSEEVEYFRGEVYHHEYCYWSDEEDCYIPDDIAIYIDDDYYSPEYVEENFVECSQCGEYVRKNRAVWCDDEPYCSSCADTYLTMCEECGEYVRQSDAEYVDDKCICPDCVETKTRVCTVCGERHFNQYFNADSTVCMDCAEEHIQYSLPESGVVVVHNRAELKKVIVSAHNNGLKWKNGEPANDGYTVDVMRRTLMNPRITALGIIIGETLMYAPEAEGLPIPDTFGEQIQFSELPVKTTENINA</sequence>
<keyword evidence="2" id="KW-1185">Reference proteome</keyword>
<proteinExistence type="predicted"/>
<dbReference type="Proteomes" id="UP000021369">
    <property type="component" value="Unassembled WGS sequence"/>
</dbReference>
<name>A0A011VVF0_RUMAL</name>
<evidence type="ECO:0000313" key="2">
    <source>
        <dbReference type="Proteomes" id="UP000021369"/>
    </source>
</evidence>
<organism evidence="1 2">
    <name type="scientific">Ruminococcus albus SY3</name>
    <dbReference type="NCBI Taxonomy" id="1341156"/>
    <lineage>
        <taxon>Bacteria</taxon>
        <taxon>Bacillati</taxon>
        <taxon>Bacillota</taxon>
        <taxon>Clostridia</taxon>
        <taxon>Eubacteriales</taxon>
        <taxon>Oscillospiraceae</taxon>
        <taxon>Ruminococcus</taxon>
    </lineage>
</organism>
<gene>
    <name evidence="1" type="ORF">RASY3_14510</name>
</gene>
<dbReference type="OrthoDB" id="1843062at2"/>
<dbReference type="RefSeq" id="WP_037289344.1">
    <property type="nucleotide sequence ID" value="NZ_JEOB01000004.1"/>
</dbReference>
<dbReference type="AlphaFoldDB" id="A0A011VVF0"/>
<dbReference type="EMBL" id="JEOB01000004">
    <property type="protein sequence ID" value="EXM38533.1"/>
    <property type="molecule type" value="Genomic_DNA"/>
</dbReference>